<evidence type="ECO:0000256" key="3">
    <source>
        <dbReference type="ARBA" id="ARBA00023049"/>
    </source>
</evidence>
<dbReference type="RefSeq" id="WP_149815126.1">
    <property type="nucleotide sequence ID" value="NZ_VUOA01000003.1"/>
</dbReference>
<dbReference type="Pfam" id="PF00675">
    <property type="entry name" value="Peptidase_M16"/>
    <property type="match status" value="1"/>
</dbReference>
<dbReference type="InterPro" id="IPR011765">
    <property type="entry name" value="Pept_M16_N"/>
</dbReference>
<dbReference type="Proteomes" id="UP000323142">
    <property type="component" value="Unassembled WGS sequence"/>
</dbReference>
<comment type="caution">
    <text evidence="7">The sequence shown here is derived from an EMBL/GenBank/DDBJ whole genome shotgun (WGS) entry which is preliminary data.</text>
</comment>
<organism evidence="7 8">
    <name type="scientific">Salinarimonas soli</name>
    <dbReference type="NCBI Taxonomy" id="1638099"/>
    <lineage>
        <taxon>Bacteria</taxon>
        <taxon>Pseudomonadati</taxon>
        <taxon>Pseudomonadota</taxon>
        <taxon>Alphaproteobacteria</taxon>
        <taxon>Hyphomicrobiales</taxon>
        <taxon>Salinarimonadaceae</taxon>
        <taxon>Salinarimonas</taxon>
    </lineage>
</organism>
<dbReference type="InterPro" id="IPR050361">
    <property type="entry name" value="MPP/UQCRC_Complex"/>
</dbReference>
<feature type="domain" description="Peptidase M16 C-terminal" evidence="6">
    <location>
        <begin position="176"/>
        <end position="347"/>
    </location>
</feature>
<comment type="similarity">
    <text evidence="2 4">Belongs to the peptidase M16 family.</text>
</comment>
<reference evidence="7 8" key="2">
    <citation type="submission" date="2019-09" db="EMBL/GenBank/DDBJ databases">
        <authorList>
            <person name="Jin C."/>
        </authorList>
    </citation>
    <scope>NUCLEOTIDE SEQUENCE [LARGE SCALE GENOMIC DNA]</scope>
    <source>
        <strain evidence="7 8">BN140002</strain>
    </source>
</reference>
<reference evidence="7 8" key="1">
    <citation type="submission" date="2019-09" db="EMBL/GenBank/DDBJ databases">
        <title>Salinarimonas rosea gen. nov., sp. nov., a new member of the a-2 subgroup of the Proteobacteria.</title>
        <authorList>
            <person name="Liu J."/>
        </authorList>
    </citation>
    <scope>NUCLEOTIDE SEQUENCE [LARGE SCALE GENOMIC DNA]</scope>
    <source>
        <strain evidence="7 8">BN140002</strain>
    </source>
</reference>
<evidence type="ECO:0000259" key="5">
    <source>
        <dbReference type="Pfam" id="PF00675"/>
    </source>
</evidence>
<dbReference type="Gene3D" id="3.30.830.10">
    <property type="entry name" value="Metalloenzyme, LuxS/M16 peptidase-like"/>
    <property type="match status" value="2"/>
</dbReference>
<dbReference type="SUPFAM" id="SSF63411">
    <property type="entry name" value="LuxS/MPP-like metallohydrolase"/>
    <property type="match status" value="2"/>
</dbReference>
<accession>A0A5B2VXW8</accession>
<dbReference type="InterPro" id="IPR001431">
    <property type="entry name" value="Pept_M16_Zn_BS"/>
</dbReference>
<proteinExistence type="inferred from homology"/>
<evidence type="ECO:0000256" key="2">
    <source>
        <dbReference type="ARBA" id="ARBA00007261"/>
    </source>
</evidence>
<dbReference type="AlphaFoldDB" id="A0A5B2VXW8"/>
<gene>
    <name evidence="7" type="ORF">F0L46_00805</name>
</gene>
<sequence length="429" mass="45471">MNAVLFGVTPEPRVTRLANGFTIATETMPQIATASVGVWIGAGSRHERESEHGLSHFLEHMAFKGTATRSARAIAEEIESVGGDINAATSVEYTAYTARTLGEDLGVALDILGDIITASAFDGAELERERGVVLQEIAAVDDDPDDLIQDVFVETAFPAQPIGRRILGTRTTVKGFTADAIRAFVAREYRPDRMVLAAAGAVDHDRVVETARRFFEGLPAAGPGEPEAGFYRGGEARLERDLEQANLVLGLPGVSFKDPAHYATQILSHVLGGGLSSRLWQEVRETRGLAYGIDAFHWPFSDTGLFGIGAGTAGEDLAELVDVTLGCLDGAARGTEAIEVARAKAGLKVSLLAALEAPGGRIERMARQLLSWGRIIPTSEVVGRVDAVGVDEVRSAGESVLRGPMTLAAIGPIRGLPSRDRLSGALARP</sequence>
<dbReference type="InterPro" id="IPR007863">
    <property type="entry name" value="Peptidase_M16_C"/>
</dbReference>
<dbReference type="OrthoDB" id="9811314at2"/>
<keyword evidence="3" id="KW-0645">Protease</keyword>
<keyword evidence="3" id="KW-0378">Hydrolase</keyword>
<protein>
    <submittedName>
        <fullName evidence="7">Insulinase family protein</fullName>
    </submittedName>
</protein>
<dbReference type="PROSITE" id="PS00143">
    <property type="entry name" value="INSULINASE"/>
    <property type="match status" value="1"/>
</dbReference>
<feature type="domain" description="Peptidase M16 N-terminal" evidence="5">
    <location>
        <begin position="23"/>
        <end position="169"/>
    </location>
</feature>
<evidence type="ECO:0000256" key="4">
    <source>
        <dbReference type="RuleBase" id="RU004447"/>
    </source>
</evidence>
<dbReference type="EMBL" id="VUOA01000003">
    <property type="protein sequence ID" value="KAA2244221.1"/>
    <property type="molecule type" value="Genomic_DNA"/>
</dbReference>
<dbReference type="FunFam" id="3.30.830.10:FF:000008">
    <property type="entry name" value="Mitochondrial-processing peptidase subunit beta"/>
    <property type="match status" value="1"/>
</dbReference>
<dbReference type="PANTHER" id="PTHR11851">
    <property type="entry name" value="METALLOPROTEASE"/>
    <property type="match status" value="1"/>
</dbReference>
<dbReference type="PANTHER" id="PTHR11851:SF49">
    <property type="entry name" value="MITOCHONDRIAL-PROCESSING PEPTIDASE SUBUNIT ALPHA"/>
    <property type="match status" value="1"/>
</dbReference>
<keyword evidence="3" id="KW-0482">Metalloprotease</keyword>
<evidence type="ECO:0000313" key="8">
    <source>
        <dbReference type="Proteomes" id="UP000323142"/>
    </source>
</evidence>
<name>A0A5B2VXW8_9HYPH</name>
<dbReference type="GO" id="GO:0046872">
    <property type="term" value="F:metal ion binding"/>
    <property type="evidence" value="ECO:0007669"/>
    <property type="project" value="InterPro"/>
</dbReference>
<dbReference type="GO" id="GO:0006508">
    <property type="term" value="P:proteolysis"/>
    <property type="evidence" value="ECO:0007669"/>
    <property type="project" value="InterPro"/>
</dbReference>
<evidence type="ECO:0000259" key="6">
    <source>
        <dbReference type="Pfam" id="PF05193"/>
    </source>
</evidence>
<dbReference type="InterPro" id="IPR011249">
    <property type="entry name" value="Metalloenz_LuxS/M16"/>
</dbReference>
<evidence type="ECO:0000313" key="7">
    <source>
        <dbReference type="EMBL" id="KAA2244221.1"/>
    </source>
</evidence>
<evidence type="ECO:0000256" key="1">
    <source>
        <dbReference type="ARBA" id="ARBA00001947"/>
    </source>
</evidence>
<keyword evidence="8" id="KW-1185">Reference proteome</keyword>
<dbReference type="GO" id="GO:0004222">
    <property type="term" value="F:metalloendopeptidase activity"/>
    <property type="evidence" value="ECO:0007669"/>
    <property type="project" value="InterPro"/>
</dbReference>
<dbReference type="Pfam" id="PF05193">
    <property type="entry name" value="Peptidase_M16_C"/>
    <property type="match status" value="1"/>
</dbReference>
<comment type="cofactor">
    <cofactor evidence="1">
        <name>Zn(2+)</name>
        <dbReference type="ChEBI" id="CHEBI:29105"/>
    </cofactor>
</comment>